<dbReference type="InterPro" id="IPR000845">
    <property type="entry name" value="Nucleoside_phosphorylase_d"/>
</dbReference>
<gene>
    <name evidence="2" type="ORF">FJZ47_15285</name>
</gene>
<evidence type="ECO:0000313" key="2">
    <source>
        <dbReference type="EMBL" id="MBM3225148.1"/>
    </source>
</evidence>
<feature type="domain" description="Nucleoside phosphorylase" evidence="1">
    <location>
        <begin position="6"/>
        <end position="190"/>
    </location>
</feature>
<dbReference type="EMBL" id="VGLS01000495">
    <property type="protein sequence ID" value="MBM3225148.1"/>
    <property type="molecule type" value="Genomic_DNA"/>
</dbReference>
<organism evidence="2 3">
    <name type="scientific">Tectimicrobiota bacterium</name>
    <dbReference type="NCBI Taxonomy" id="2528274"/>
    <lineage>
        <taxon>Bacteria</taxon>
        <taxon>Pseudomonadati</taxon>
        <taxon>Nitrospinota/Tectimicrobiota group</taxon>
        <taxon>Candidatus Tectimicrobiota</taxon>
    </lineage>
</organism>
<dbReference type="Gene3D" id="3.40.50.1580">
    <property type="entry name" value="Nucleoside phosphorylase domain"/>
    <property type="match status" value="1"/>
</dbReference>
<protein>
    <recommendedName>
        <fullName evidence="1">Nucleoside phosphorylase domain-containing protein</fullName>
    </recommendedName>
</protein>
<evidence type="ECO:0000313" key="3">
    <source>
        <dbReference type="Proteomes" id="UP000712673"/>
    </source>
</evidence>
<dbReference type="AlphaFoldDB" id="A0A938B4X4"/>
<dbReference type="GO" id="GO:0005829">
    <property type="term" value="C:cytosol"/>
    <property type="evidence" value="ECO:0007669"/>
    <property type="project" value="TreeGrafter"/>
</dbReference>
<reference evidence="2" key="1">
    <citation type="submission" date="2019-03" db="EMBL/GenBank/DDBJ databases">
        <title>Lake Tanganyika Metagenome-Assembled Genomes (MAGs).</title>
        <authorList>
            <person name="Tran P."/>
        </authorList>
    </citation>
    <scope>NUCLEOTIDE SEQUENCE</scope>
    <source>
        <strain evidence="2">K_DeepCast_65m_m2_066</strain>
    </source>
</reference>
<dbReference type="GO" id="GO:0008782">
    <property type="term" value="F:adenosylhomocysteine nucleosidase activity"/>
    <property type="evidence" value="ECO:0007669"/>
    <property type="project" value="TreeGrafter"/>
</dbReference>
<dbReference type="GO" id="GO:0008930">
    <property type="term" value="F:methylthioadenosine nucleosidase activity"/>
    <property type="evidence" value="ECO:0007669"/>
    <property type="project" value="TreeGrafter"/>
</dbReference>
<dbReference type="Proteomes" id="UP000712673">
    <property type="component" value="Unassembled WGS sequence"/>
</dbReference>
<dbReference type="PANTHER" id="PTHR46832">
    <property type="entry name" value="5'-METHYLTHIOADENOSINE/S-ADENOSYLHOMOCYSTEINE NUCLEOSIDASE"/>
    <property type="match status" value="1"/>
</dbReference>
<comment type="caution">
    <text evidence="2">The sequence shown here is derived from an EMBL/GenBank/DDBJ whole genome shotgun (WGS) entry which is preliminary data.</text>
</comment>
<dbReference type="Pfam" id="PF01048">
    <property type="entry name" value="PNP_UDP_1"/>
    <property type="match status" value="1"/>
</dbReference>
<sequence length="257" mass="27548">MPGYMAVVTACAQEAALVYRLLQSRQPRPSPAGLVWQGQLHQQEVVVIQGGMGPAHASQALHWLSQQYPLQGVLSVGFAGALHADLKAGDALLVTHLLPAQTATADTAARGLWPDARLAHIAAMAVAQAAVVSHSGTLVHTPTVVTQASSKQALGQRSGALAVDMESYSIGTIAVQQAIPFAILRTVFDTSNEDFLMPMGQCTTANGCLQSWRLLACLLAQPSLLLALPHWWWASRCAGQHLQRWLRHFFLLLQQGA</sequence>
<dbReference type="InterPro" id="IPR035994">
    <property type="entry name" value="Nucleoside_phosphorylase_sf"/>
</dbReference>
<dbReference type="PANTHER" id="PTHR46832:SF1">
    <property type="entry name" value="5'-METHYLTHIOADENOSINE_S-ADENOSYLHOMOCYSTEINE NUCLEOSIDASE"/>
    <property type="match status" value="1"/>
</dbReference>
<dbReference type="GO" id="GO:0009116">
    <property type="term" value="P:nucleoside metabolic process"/>
    <property type="evidence" value="ECO:0007669"/>
    <property type="project" value="InterPro"/>
</dbReference>
<dbReference type="GO" id="GO:0019284">
    <property type="term" value="P:L-methionine salvage from S-adenosylmethionine"/>
    <property type="evidence" value="ECO:0007669"/>
    <property type="project" value="TreeGrafter"/>
</dbReference>
<evidence type="ECO:0000259" key="1">
    <source>
        <dbReference type="Pfam" id="PF01048"/>
    </source>
</evidence>
<proteinExistence type="predicted"/>
<dbReference type="SUPFAM" id="SSF53167">
    <property type="entry name" value="Purine and uridine phosphorylases"/>
    <property type="match status" value="1"/>
</dbReference>
<accession>A0A938B4X4</accession>
<name>A0A938B4X4_UNCTE</name>